<sequence>MFGHESKPCRVYEYGCLTPTAGEKEMLDQLHRRNQFWNRLVEIEREYRQAVNDLLTPPDNPVPELEAELEAVREEIKQRRQQKRSVRVNISDLRERAKDLRERIRQARQEARAARKEMLEANRDKLKELDAERVKQIKQAQAESGLYWCNYDEVVASYQVARQKAARQGRDLRFHRFDGSGKVTVRWQKGLPVEQVFGSDTRLQIDPVSEEAWYHPKRSERRRLSRTKVRIRVASDGRNPVWLELPMVMHRPLPPDGTIRSASIVREKLGNTYRYKLVVTVALETPSAPVIPAASGRIFVNCTWQRNENGIVAATWHDDSGQKGELILPNRVVSQFYKLDDLRSIRDKHFNEIKETISKFLDMFPDWLKEELATIDKWRSQARLVSVYRKWRENRFDGDEEMFEAVGYWYMREQHLWLWEVNLRDQLIRHRREIYRIFSAGIAKKYAEVVVSKPDLRKAAEKPDPEFGPQTSKPEDRIRTIAAVSTLYLAIENACRKFGRTFANTPAS</sequence>
<comment type="caution">
    <text evidence="2">The sequence shown here is derived from an EMBL/GenBank/DDBJ whole genome shotgun (WGS) entry which is preliminary data.</text>
</comment>
<protein>
    <submittedName>
        <fullName evidence="2">Uncharacterized protein</fullName>
    </submittedName>
</protein>
<organism evidence="2 3">
    <name type="scientific">Thermincola ferriacetica</name>
    <dbReference type="NCBI Taxonomy" id="281456"/>
    <lineage>
        <taxon>Bacteria</taxon>
        <taxon>Bacillati</taxon>
        <taxon>Bacillota</taxon>
        <taxon>Clostridia</taxon>
        <taxon>Eubacteriales</taxon>
        <taxon>Thermincolaceae</taxon>
        <taxon>Thermincola</taxon>
    </lineage>
</organism>
<dbReference type="AlphaFoldDB" id="A0A0L6W410"/>
<feature type="coiled-coil region" evidence="1">
    <location>
        <begin position="62"/>
        <end position="139"/>
    </location>
</feature>
<evidence type="ECO:0000313" key="3">
    <source>
        <dbReference type="Proteomes" id="UP000037175"/>
    </source>
</evidence>
<dbReference type="RefSeq" id="WP_052217029.1">
    <property type="nucleotide sequence ID" value="NZ_LGTE01000004.1"/>
</dbReference>
<accession>A0A0L6W410</accession>
<evidence type="ECO:0000256" key="1">
    <source>
        <dbReference type="SAM" id="Coils"/>
    </source>
</evidence>
<keyword evidence="1" id="KW-0175">Coiled coil</keyword>
<dbReference type="EMBL" id="LGTE01000004">
    <property type="protein sequence ID" value="KNZ70317.1"/>
    <property type="molecule type" value="Genomic_DNA"/>
</dbReference>
<name>A0A0L6W410_9FIRM</name>
<proteinExistence type="predicted"/>
<gene>
    <name evidence="2" type="ORF">Tfer_0877</name>
</gene>
<reference evidence="3" key="1">
    <citation type="submission" date="2015-07" db="EMBL/GenBank/DDBJ databases">
        <title>Complete Genome of Thermincola ferriacetica strain Z-0001T.</title>
        <authorList>
            <person name="Lusk B."/>
            <person name="Badalamenti J.P."/>
            <person name="Parameswaran P."/>
            <person name="Bond D.R."/>
            <person name="Torres C.I."/>
        </authorList>
    </citation>
    <scope>NUCLEOTIDE SEQUENCE [LARGE SCALE GENOMIC DNA]</scope>
    <source>
        <strain evidence="3">Z-0001</strain>
    </source>
</reference>
<keyword evidence="3" id="KW-1185">Reference proteome</keyword>
<dbReference type="Proteomes" id="UP000037175">
    <property type="component" value="Unassembled WGS sequence"/>
</dbReference>
<evidence type="ECO:0000313" key="2">
    <source>
        <dbReference type="EMBL" id="KNZ70317.1"/>
    </source>
</evidence>